<evidence type="ECO:0000313" key="1">
    <source>
        <dbReference type="EMBL" id="RUS35384.1"/>
    </source>
</evidence>
<protein>
    <submittedName>
        <fullName evidence="1">Uncharacterized protein</fullName>
    </submittedName>
</protein>
<name>A0A433R038_9FUNG</name>
<dbReference type="Proteomes" id="UP000274822">
    <property type="component" value="Unassembled WGS sequence"/>
</dbReference>
<dbReference type="AlphaFoldDB" id="A0A433R038"/>
<sequence length="107" mass="11601">MSLNNRKALVDAWKFRIAALVTPLKDVFHGVPRKSAPTESASSATSALAALHAEVAASQDVVGKVMKRPLPSVLRAGRHRNWTGQGLPSWDGRQGSVYYPSFLVPLH</sequence>
<accession>A0A433R038</accession>
<reference evidence="1 2" key="1">
    <citation type="journal article" date="2018" name="New Phytol.">
        <title>Phylogenomics of Endogonaceae and evolution of mycorrhizas within Mucoromycota.</title>
        <authorList>
            <person name="Chang Y."/>
            <person name="Desiro A."/>
            <person name="Na H."/>
            <person name="Sandor L."/>
            <person name="Lipzen A."/>
            <person name="Clum A."/>
            <person name="Barry K."/>
            <person name="Grigoriev I.V."/>
            <person name="Martin F.M."/>
            <person name="Stajich J.E."/>
            <person name="Smith M.E."/>
            <person name="Bonito G."/>
            <person name="Spatafora J.W."/>
        </authorList>
    </citation>
    <scope>NUCLEOTIDE SEQUENCE [LARGE SCALE GENOMIC DNA]</scope>
    <source>
        <strain evidence="1 2">AD002</strain>
    </source>
</reference>
<comment type="caution">
    <text evidence="1">The sequence shown here is derived from an EMBL/GenBank/DDBJ whole genome shotgun (WGS) entry which is preliminary data.</text>
</comment>
<dbReference type="EMBL" id="RBNJ01000110">
    <property type="protein sequence ID" value="RUS35384.1"/>
    <property type="molecule type" value="Genomic_DNA"/>
</dbReference>
<gene>
    <name evidence="1" type="ORF">BC938DRAFT_471089</name>
</gene>
<proteinExistence type="predicted"/>
<keyword evidence="2" id="KW-1185">Reference proteome</keyword>
<evidence type="ECO:0000313" key="2">
    <source>
        <dbReference type="Proteomes" id="UP000274822"/>
    </source>
</evidence>
<organism evidence="1 2">
    <name type="scientific">Jimgerdemannia flammicorona</name>
    <dbReference type="NCBI Taxonomy" id="994334"/>
    <lineage>
        <taxon>Eukaryota</taxon>
        <taxon>Fungi</taxon>
        <taxon>Fungi incertae sedis</taxon>
        <taxon>Mucoromycota</taxon>
        <taxon>Mucoromycotina</taxon>
        <taxon>Endogonomycetes</taxon>
        <taxon>Endogonales</taxon>
        <taxon>Endogonaceae</taxon>
        <taxon>Jimgerdemannia</taxon>
    </lineage>
</organism>